<evidence type="ECO:0000313" key="1">
    <source>
        <dbReference type="EMBL" id="AQQ05654.1"/>
    </source>
</evidence>
<keyword evidence="2" id="KW-1185">Reference proteome</keyword>
<protein>
    <submittedName>
        <fullName evidence="1">Uncharacterized protein</fullName>
    </submittedName>
</protein>
<sequence length="82" mass="9401">MLLHADAYRTVFKTGWWAWFLNKVDTRRIWQVVVASDKSSVIFIADAAFEQCKFLLGIRISRIRSTILAPPKDGYISPDGNK</sequence>
<dbReference type="Proteomes" id="UP000188174">
    <property type="component" value="Chromosome"/>
</dbReference>
<organism evidence="1 2">
    <name type="scientific">Roseibium algicola</name>
    <dbReference type="NCBI Taxonomy" id="2857014"/>
    <lineage>
        <taxon>Bacteria</taxon>
        <taxon>Pseudomonadati</taxon>
        <taxon>Pseudomonadota</taxon>
        <taxon>Alphaproteobacteria</taxon>
        <taxon>Hyphomicrobiales</taxon>
        <taxon>Stappiaceae</taxon>
        <taxon>Roseibium</taxon>
    </lineage>
</organism>
<dbReference type="EMBL" id="CP019630">
    <property type="protein sequence ID" value="AQQ05654.1"/>
    <property type="molecule type" value="Genomic_DNA"/>
</dbReference>
<name>A0ABN4WVE8_9HYPH</name>
<evidence type="ECO:0000313" key="2">
    <source>
        <dbReference type="Proteomes" id="UP000188174"/>
    </source>
</evidence>
<gene>
    <name evidence="1" type="ORF">B0E33_20520</name>
</gene>
<accession>A0ABN4WVE8</accession>
<proteinExistence type="predicted"/>
<reference evidence="1 2" key="1">
    <citation type="submission" date="2017-02" db="EMBL/GenBank/DDBJ databases">
        <authorList>
            <person name="Jeong S."/>
        </authorList>
    </citation>
    <scope>NUCLEOTIDE SEQUENCE [LARGE SCALE GENOMIC DNA]</scope>
    <source>
        <strain evidence="1 2">RMAR6-6</strain>
    </source>
</reference>